<reference evidence="1 2" key="1">
    <citation type="submission" date="2019-02" db="EMBL/GenBank/DDBJ databases">
        <title>Deep-cultivation of Planctomycetes and their phenomic and genomic characterization uncovers novel biology.</title>
        <authorList>
            <person name="Wiegand S."/>
            <person name="Jogler M."/>
            <person name="Boedeker C."/>
            <person name="Pinto D."/>
            <person name="Vollmers J."/>
            <person name="Rivas-Marin E."/>
            <person name="Kohn T."/>
            <person name="Peeters S.H."/>
            <person name="Heuer A."/>
            <person name="Rast P."/>
            <person name="Oberbeckmann S."/>
            <person name="Bunk B."/>
            <person name="Jeske O."/>
            <person name="Meyerdierks A."/>
            <person name="Storesund J.E."/>
            <person name="Kallscheuer N."/>
            <person name="Luecker S."/>
            <person name="Lage O.M."/>
            <person name="Pohl T."/>
            <person name="Merkel B.J."/>
            <person name="Hornburger P."/>
            <person name="Mueller R.-W."/>
            <person name="Bruemmer F."/>
            <person name="Labrenz M."/>
            <person name="Spormann A.M."/>
            <person name="Op Den Camp H."/>
            <person name="Overmann J."/>
            <person name="Amann R."/>
            <person name="Jetten M.S.M."/>
            <person name="Mascher T."/>
            <person name="Medema M.H."/>
            <person name="Devos D.P."/>
            <person name="Kaster A.-K."/>
            <person name="Ovreas L."/>
            <person name="Rohde M."/>
            <person name="Galperin M.Y."/>
            <person name="Jogler C."/>
        </authorList>
    </citation>
    <scope>NUCLEOTIDE SEQUENCE [LARGE SCALE GENOMIC DNA]</scope>
    <source>
        <strain evidence="1 2">KOR42</strain>
    </source>
</reference>
<evidence type="ECO:0000313" key="2">
    <source>
        <dbReference type="Proteomes" id="UP000317243"/>
    </source>
</evidence>
<accession>A0A5C5X4X6</accession>
<gene>
    <name evidence="1" type="ORF">KOR42_15380</name>
</gene>
<proteinExistence type="predicted"/>
<dbReference type="EMBL" id="SIHI01000001">
    <property type="protein sequence ID" value="TWT58167.1"/>
    <property type="molecule type" value="Genomic_DNA"/>
</dbReference>
<protein>
    <submittedName>
        <fullName evidence="1">Uncharacterized protein</fullName>
    </submittedName>
</protein>
<organism evidence="1 2">
    <name type="scientific">Thalassoglobus neptunius</name>
    <dbReference type="NCBI Taxonomy" id="1938619"/>
    <lineage>
        <taxon>Bacteria</taxon>
        <taxon>Pseudomonadati</taxon>
        <taxon>Planctomycetota</taxon>
        <taxon>Planctomycetia</taxon>
        <taxon>Planctomycetales</taxon>
        <taxon>Planctomycetaceae</taxon>
        <taxon>Thalassoglobus</taxon>
    </lineage>
</organism>
<keyword evidence="2" id="KW-1185">Reference proteome</keyword>
<name>A0A5C5X4X6_9PLAN</name>
<dbReference type="AlphaFoldDB" id="A0A5C5X4X6"/>
<evidence type="ECO:0000313" key="1">
    <source>
        <dbReference type="EMBL" id="TWT58167.1"/>
    </source>
</evidence>
<dbReference type="Proteomes" id="UP000317243">
    <property type="component" value="Unassembled WGS sequence"/>
</dbReference>
<comment type="caution">
    <text evidence="1">The sequence shown here is derived from an EMBL/GenBank/DDBJ whole genome shotgun (WGS) entry which is preliminary data.</text>
</comment>
<sequence length="143" mass="16492">MFGFAFMMIAMLFLYWELYTKPFRSLQYAIAAEFPDSSPKVIGGQHKSHKDISPVLLRVVVYVPDKDFDPTTDDAKSEVRALDLVRLAFENHDVDQYEQIDVVLLQKVPEGARKRWSIARPVDEWRAELEASGWEESPPTDET</sequence>